<keyword evidence="3" id="KW-1185">Reference proteome</keyword>
<gene>
    <name evidence="2" type="ORF">KR50_07950</name>
</gene>
<dbReference type="AlphaFoldDB" id="A0A0C2SAC7"/>
<evidence type="ECO:0000313" key="2">
    <source>
        <dbReference type="EMBL" id="KIL50914.1"/>
    </source>
</evidence>
<evidence type="ECO:0000256" key="1">
    <source>
        <dbReference type="SAM" id="MobiDB-lite"/>
    </source>
</evidence>
<evidence type="ECO:0000313" key="3">
    <source>
        <dbReference type="Proteomes" id="UP000031972"/>
    </source>
</evidence>
<accession>A0A0C2SAC7</accession>
<comment type="caution">
    <text evidence="2">The sequence shown here is derived from an EMBL/GenBank/DDBJ whole genome shotgun (WGS) entry which is preliminary data.</text>
</comment>
<dbReference type="PATRIC" id="fig|220754.4.peg.815"/>
<sequence>MQRKKDHEGLREFEKKSTTQKQKDQQDKGRVPDQQNRLKEQENQRRQKKHSVPFGREC</sequence>
<reference evidence="2 3" key="1">
    <citation type="submission" date="2015-01" db="EMBL/GenBank/DDBJ databases">
        <title>Jeotgalibacillus campisalis genome sequencing.</title>
        <authorList>
            <person name="Goh K.M."/>
            <person name="Chan K.-G."/>
            <person name="Yaakop A.S."/>
            <person name="Ee R."/>
            <person name="Gan H.M."/>
            <person name="Chan C.S."/>
        </authorList>
    </citation>
    <scope>NUCLEOTIDE SEQUENCE [LARGE SCALE GENOMIC DNA]</scope>
    <source>
        <strain evidence="2 3">SF-57</strain>
    </source>
</reference>
<proteinExistence type="predicted"/>
<feature type="region of interest" description="Disordered" evidence="1">
    <location>
        <begin position="1"/>
        <end position="58"/>
    </location>
</feature>
<dbReference type="EMBL" id="JXRR01000008">
    <property type="protein sequence ID" value="KIL50914.1"/>
    <property type="molecule type" value="Genomic_DNA"/>
</dbReference>
<protein>
    <submittedName>
        <fullName evidence="2">Uncharacterized protein</fullName>
    </submittedName>
</protein>
<name>A0A0C2SAC7_9BACL</name>
<feature type="compositionally biased region" description="Basic and acidic residues" evidence="1">
    <location>
        <begin position="1"/>
        <end position="45"/>
    </location>
</feature>
<dbReference type="Proteomes" id="UP000031972">
    <property type="component" value="Unassembled WGS sequence"/>
</dbReference>
<organism evidence="2 3">
    <name type="scientific">Jeotgalibacillus campisalis</name>
    <dbReference type="NCBI Taxonomy" id="220754"/>
    <lineage>
        <taxon>Bacteria</taxon>
        <taxon>Bacillati</taxon>
        <taxon>Bacillota</taxon>
        <taxon>Bacilli</taxon>
        <taxon>Bacillales</taxon>
        <taxon>Caryophanaceae</taxon>
        <taxon>Jeotgalibacillus</taxon>
    </lineage>
</organism>